<dbReference type="InterPro" id="IPR032828">
    <property type="entry name" value="PolyA_RNA-bd"/>
</dbReference>
<keyword evidence="4" id="KW-0819">tRNA processing</keyword>
<dbReference type="Pfam" id="PF01743">
    <property type="entry name" value="PolyA_pol"/>
    <property type="match status" value="1"/>
</dbReference>
<dbReference type="InterPro" id="IPR046342">
    <property type="entry name" value="CBS_dom_sf"/>
</dbReference>
<evidence type="ECO:0000256" key="2">
    <source>
        <dbReference type="ARBA" id="ARBA00022555"/>
    </source>
</evidence>
<evidence type="ECO:0000256" key="8">
    <source>
        <dbReference type="ARBA" id="ARBA00022842"/>
    </source>
</evidence>
<keyword evidence="6" id="KW-0479">Metal-binding</keyword>
<dbReference type="GO" id="GO:0008033">
    <property type="term" value="P:tRNA processing"/>
    <property type="evidence" value="ECO:0007669"/>
    <property type="project" value="UniProtKB-KW"/>
</dbReference>
<dbReference type="PANTHER" id="PTHR47788">
    <property type="entry name" value="POLYA POLYMERASE"/>
    <property type="match status" value="1"/>
</dbReference>
<feature type="domain" description="CBS" evidence="10">
    <location>
        <begin position="315"/>
        <end position="383"/>
    </location>
</feature>
<dbReference type="SMART" id="SM00116">
    <property type="entry name" value="CBS"/>
    <property type="match status" value="2"/>
</dbReference>
<comment type="cofactor">
    <cofactor evidence="1">
        <name>Mg(2+)</name>
        <dbReference type="ChEBI" id="CHEBI:18420"/>
    </cofactor>
</comment>
<dbReference type="Gene3D" id="3.10.310.30">
    <property type="match status" value="1"/>
</dbReference>
<protein>
    <submittedName>
        <fullName evidence="11">tRNA nucleotidyltransferase, A-adding</fullName>
        <ecNumber evidence="11">2.7.7.72</ecNumber>
    </submittedName>
</protein>
<dbReference type="Pfam" id="PF01368">
    <property type="entry name" value="DHH"/>
    <property type="match status" value="1"/>
</dbReference>
<organism evidence="11">
    <name type="scientific">hydrothermal vent metagenome</name>
    <dbReference type="NCBI Taxonomy" id="652676"/>
    <lineage>
        <taxon>unclassified sequences</taxon>
        <taxon>metagenomes</taxon>
        <taxon>ecological metagenomes</taxon>
    </lineage>
</organism>
<evidence type="ECO:0000256" key="4">
    <source>
        <dbReference type="ARBA" id="ARBA00022694"/>
    </source>
</evidence>
<keyword evidence="5 11" id="KW-0548">Nucleotidyltransferase</keyword>
<dbReference type="InterPro" id="IPR001667">
    <property type="entry name" value="DDH_dom"/>
</dbReference>
<proteinExistence type="predicted"/>
<name>A0A3B0WD66_9ZZZZ</name>
<gene>
    <name evidence="11" type="ORF">MNBD_DELTA04-310</name>
</gene>
<dbReference type="CDD" id="cd17772">
    <property type="entry name" value="CBS_pair_DHH_polyA_Pol_assoc"/>
    <property type="match status" value="1"/>
</dbReference>
<evidence type="ECO:0000256" key="1">
    <source>
        <dbReference type="ARBA" id="ARBA00001946"/>
    </source>
</evidence>
<evidence type="ECO:0000259" key="10">
    <source>
        <dbReference type="PROSITE" id="PS51371"/>
    </source>
</evidence>
<dbReference type="CDD" id="cd05398">
    <property type="entry name" value="NT_ClassII-CCAase"/>
    <property type="match status" value="1"/>
</dbReference>
<evidence type="ECO:0000256" key="5">
    <source>
        <dbReference type="ARBA" id="ARBA00022695"/>
    </source>
</evidence>
<evidence type="ECO:0000256" key="7">
    <source>
        <dbReference type="ARBA" id="ARBA00022741"/>
    </source>
</evidence>
<accession>A0A3B0WD66</accession>
<dbReference type="EC" id="2.7.7.72" evidence="11"/>
<dbReference type="GO" id="GO:0000166">
    <property type="term" value="F:nucleotide binding"/>
    <property type="evidence" value="ECO:0007669"/>
    <property type="project" value="UniProtKB-KW"/>
</dbReference>
<evidence type="ECO:0000256" key="3">
    <source>
        <dbReference type="ARBA" id="ARBA00022679"/>
    </source>
</evidence>
<keyword evidence="7" id="KW-0547">Nucleotide-binding</keyword>
<dbReference type="EMBL" id="UOEY01000128">
    <property type="protein sequence ID" value="VAW41584.1"/>
    <property type="molecule type" value="Genomic_DNA"/>
</dbReference>
<dbReference type="Gene3D" id="3.90.1640.10">
    <property type="entry name" value="inorganic pyrophosphatase (n-terminal core)"/>
    <property type="match status" value="1"/>
</dbReference>
<dbReference type="SUPFAM" id="SSF64182">
    <property type="entry name" value="DHH phosphoesterases"/>
    <property type="match status" value="1"/>
</dbReference>
<evidence type="ECO:0000313" key="11">
    <source>
        <dbReference type="EMBL" id="VAW41584.1"/>
    </source>
</evidence>
<dbReference type="Gene3D" id="3.10.580.10">
    <property type="entry name" value="CBS-domain"/>
    <property type="match status" value="1"/>
</dbReference>
<dbReference type="PANTHER" id="PTHR47788:SF1">
    <property type="entry name" value="A-ADDING TRNA NUCLEOTIDYLTRANSFERASE"/>
    <property type="match status" value="1"/>
</dbReference>
<keyword evidence="3 11" id="KW-0808">Transferase</keyword>
<evidence type="ECO:0000256" key="9">
    <source>
        <dbReference type="ARBA" id="ARBA00022884"/>
    </source>
</evidence>
<dbReference type="SUPFAM" id="SSF81891">
    <property type="entry name" value="Poly A polymerase C-terminal region-like"/>
    <property type="match status" value="1"/>
</dbReference>
<dbReference type="PROSITE" id="PS51371">
    <property type="entry name" value="CBS"/>
    <property type="match status" value="2"/>
</dbReference>
<dbReference type="InterPro" id="IPR002646">
    <property type="entry name" value="PolA_pol_head_dom"/>
</dbReference>
<evidence type="ECO:0000256" key="6">
    <source>
        <dbReference type="ARBA" id="ARBA00022723"/>
    </source>
</evidence>
<keyword evidence="9" id="KW-0694">RNA-binding</keyword>
<dbReference type="InterPro" id="IPR038763">
    <property type="entry name" value="DHH_sf"/>
</dbReference>
<keyword evidence="8" id="KW-0460">Magnesium</keyword>
<dbReference type="Pfam" id="PF00571">
    <property type="entry name" value="CBS"/>
    <property type="match status" value="2"/>
</dbReference>
<keyword evidence="2" id="KW-0820">tRNA-binding</keyword>
<dbReference type="Pfam" id="PF12627">
    <property type="entry name" value="PolyA_pol_RNAbd"/>
    <property type="match status" value="1"/>
</dbReference>
<dbReference type="Gene3D" id="3.30.460.10">
    <property type="entry name" value="Beta Polymerase, domain 2"/>
    <property type="match status" value="1"/>
</dbReference>
<reference evidence="11" key="1">
    <citation type="submission" date="2018-06" db="EMBL/GenBank/DDBJ databases">
        <authorList>
            <person name="Zhirakovskaya E."/>
        </authorList>
    </citation>
    <scope>NUCLEOTIDE SEQUENCE</scope>
</reference>
<dbReference type="AlphaFoldDB" id="A0A3B0WD66"/>
<sequence>MEIITTHLNADFDGLASMVAAKKLYPDAELVFAGSQEKSVRDFLAQEFSNIYTFKRLKQIDLQQVNRLIVVDTRQSSRIGRLQECLRNPGIEIHLFDHHPHSSSDIKGYREVVEEVGSTTTIFTRLFREQSISPTPDEATLMALGIYEDTGSFLHTTTTGKDLQATAWLLEHGAKLDIVTQFVSYDLSPRQVGLLGNLLKNATTYTIQSIEIVIAKLTLPEYVDNFAVILHRLMIMKNLDVLFGIICMGDRIHLIARSRIPEVNAGMIARDFGGGGHASAAAATIKNMTLFEAEEKLVHLLHQYVRPRAIAGQIMSSPVITVTPEVTIHEANNLLTRYNITVLPVVSIKAKDTGTGEPATVLGMISRRVVEKAIFLKLGHLPVSDYMTTEIATLPPTATLADLQELIIGNRQRLIPVVEHDRLQGVITRTDLLNILVNDPAHLPKNLLHEDEQPSTMQTRNMGNLLAERLNRDMMLLLQTIGSVAQELHYSAYVVGGFVRDLLLHIKNSDLDIVIEGDGIHFAKELARQQDATVRTHEKFGTATVIMPGGMRLDVATARLEYYEYPAAIPTVELSSIKLDLYRRDFTINAMAIHLNPEQFGTLVDFFNSQNDLKRQRINVLHNLSFVEDPTRILRAIRFEQRLEFQITKHTQKLIKNAVRMNLFDRFFAPRFFSELKMILSEDHPVPALRRMAGFDLFRFLWPDLRPNLKIDRRFIHILTQAEKAITWFKLLYLDESLEPWIVYLLGIMSRSRTVEVINFCKRFELSEKLEKTLVKQKTAADTIARDMLNRPHMKPSEIYWLLQDLSNEGLLYLMAMARKKHIQKAVSHFVTRLRGEQALINGQDLQQAGYQPGPLFRTMLNSVIEAQLNGRIGSRKEALQLIRDKYPRQAAGHHK</sequence>
<dbReference type="SUPFAM" id="SSF54631">
    <property type="entry name" value="CBS-domain pair"/>
    <property type="match status" value="1"/>
</dbReference>
<dbReference type="InterPro" id="IPR052390">
    <property type="entry name" value="tRNA_nt/polyA_polymerase"/>
</dbReference>
<feature type="domain" description="CBS" evidence="10">
    <location>
        <begin position="387"/>
        <end position="445"/>
    </location>
</feature>
<dbReference type="Gene3D" id="1.10.3090.10">
    <property type="entry name" value="cca-adding enzyme, domain 2"/>
    <property type="match status" value="1"/>
</dbReference>
<dbReference type="SUPFAM" id="SSF81301">
    <property type="entry name" value="Nucleotidyltransferase"/>
    <property type="match status" value="1"/>
</dbReference>
<dbReference type="GO" id="GO:0046872">
    <property type="term" value="F:metal ion binding"/>
    <property type="evidence" value="ECO:0007669"/>
    <property type="project" value="UniProtKB-KW"/>
</dbReference>
<dbReference type="GO" id="GO:0004810">
    <property type="term" value="F:CCA tRNA nucleotidyltransferase activity"/>
    <property type="evidence" value="ECO:0007669"/>
    <property type="project" value="UniProtKB-EC"/>
</dbReference>
<dbReference type="InterPro" id="IPR043519">
    <property type="entry name" value="NT_sf"/>
</dbReference>
<dbReference type="GO" id="GO:0000049">
    <property type="term" value="F:tRNA binding"/>
    <property type="evidence" value="ECO:0007669"/>
    <property type="project" value="UniProtKB-KW"/>
</dbReference>
<dbReference type="InterPro" id="IPR000644">
    <property type="entry name" value="CBS_dom"/>
</dbReference>